<organism evidence="1 2">
    <name type="scientific">Plantactinospora alkalitolerans</name>
    <dbReference type="NCBI Taxonomy" id="2789879"/>
    <lineage>
        <taxon>Bacteria</taxon>
        <taxon>Bacillati</taxon>
        <taxon>Actinomycetota</taxon>
        <taxon>Actinomycetes</taxon>
        <taxon>Micromonosporales</taxon>
        <taxon>Micromonosporaceae</taxon>
        <taxon>Plantactinospora</taxon>
    </lineage>
</organism>
<dbReference type="Proteomes" id="UP000638560">
    <property type="component" value="Unassembled WGS sequence"/>
</dbReference>
<protein>
    <submittedName>
        <fullName evidence="1">HD domain-containing protein</fullName>
    </submittedName>
</protein>
<dbReference type="SUPFAM" id="SSF109604">
    <property type="entry name" value="HD-domain/PDEase-like"/>
    <property type="match status" value="1"/>
</dbReference>
<keyword evidence="2" id="KW-1185">Reference proteome</keyword>
<dbReference type="EMBL" id="JADPUN010000422">
    <property type="protein sequence ID" value="MBF9135160.1"/>
    <property type="molecule type" value="Genomic_DNA"/>
</dbReference>
<name>A0ABS0H9L6_9ACTN</name>
<accession>A0ABS0H9L6</accession>
<dbReference type="Gene3D" id="1.10.3210.10">
    <property type="entry name" value="Hypothetical protein af1432"/>
    <property type="match status" value="1"/>
</dbReference>
<gene>
    <name evidence="1" type="ORF">I0C86_40490</name>
</gene>
<reference evidence="1 2" key="1">
    <citation type="submission" date="2020-11" db="EMBL/GenBank/DDBJ databases">
        <title>A novel isolate from a Black sea contaminated sediment with potential to produce alkanes: Plantactinospora alkalitolerans sp. nov.</title>
        <authorList>
            <person name="Carro L."/>
            <person name="Veyisoglu A."/>
            <person name="Guven K."/>
            <person name="Schumann P."/>
            <person name="Klenk H.-P."/>
            <person name="Sahin N."/>
        </authorList>
    </citation>
    <scope>NUCLEOTIDE SEQUENCE [LARGE SCALE GENOMIC DNA]</scope>
    <source>
        <strain evidence="1 2">S1510</strain>
    </source>
</reference>
<sequence length="212" mass="23908">MTPTVADAAALAERAHAGQVDKAGRPYVEHVRAVAGMLHRFGENAVMAGWLHDTVEDTWVTLAYLREQGYPEEVVGAVDSVSRRPGEAYEDMLDRAVRHPVGLKVKLADNSHNSDPKRQALLSEDDRTWGTRKYAAARSRLVARNPELLEAVERTACRYRIDSYVLVRDGYWDGPNDCWLIRESAYCGKRPPGYEYSCELHREHIGPCLEID</sequence>
<evidence type="ECO:0000313" key="2">
    <source>
        <dbReference type="Proteomes" id="UP000638560"/>
    </source>
</evidence>
<dbReference type="PANTHER" id="PTHR21262:SF31">
    <property type="entry name" value="GTP PYROPHOSPHOKINASE"/>
    <property type="match status" value="1"/>
</dbReference>
<proteinExistence type="predicted"/>
<dbReference type="Pfam" id="PF13328">
    <property type="entry name" value="HD_4"/>
    <property type="match status" value="1"/>
</dbReference>
<comment type="caution">
    <text evidence="1">The sequence shown here is derived from an EMBL/GenBank/DDBJ whole genome shotgun (WGS) entry which is preliminary data.</text>
</comment>
<dbReference type="PANTHER" id="PTHR21262">
    <property type="entry name" value="GUANOSINE-3',5'-BIS DIPHOSPHATE 3'-PYROPHOSPHOHYDROLASE"/>
    <property type="match status" value="1"/>
</dbReference>
<dbReference type="RefSeq" id="WP_196206621.1">
    <property type="nucleotide sequence ID" value="NZ_JADPUN010000422.1"/>
</dbReference>
<evidence type="ECO:0000313" key="1">
    <source>
        <dbReference type="EMBL" id="MBF9135160.1"/>
    </source>
</evidence>